<sequence>MASSSSIGANVLDAHCFRTLFNQHLYEETAQKKKVIPEVGFNLKDDQDWQEFIIHNIFPTSNKSEVTTTRAVLIHSIIKGDDIRVENLIADSIILITQGLGKKGKLGFPSTIYKLCKDAKVRMREFSNLDLIPEGRYITAEVMETVRVPRIVQQHQLRNEDEDHEMPEYEPKNEADFDNLQHEQEHHQF</sequence>
<dbReference type="InterPro" id="IPR046796">
    <property type="entry name" value="Transposase_32_dom"/>
</dbReference>
<feature type="domain" description="Putative plant transposon protein" evidence="1">
    <location>
        <begin position="49"/>
        <end position="121"/>
    </location>
</feature>
<reference evidence="2 3" key="1">
    <citation type="journal article" date="2023" name="Plants (Basel)">
        <title>Bridging the Gap: Combining Genomics and Transcriptomics Approaches to Understand Stylosanthes scabra, an Orphan Legume from the Brazilian Caatinga.</title>
        <authorList>
            <person name="Ferreira-Neto J.R.C."/>
            <person name="da Silva M.D."/>
            <person name="Binneck E."/>
            <person name="de Melo N.F."/>
            <person name="da Silva R.H."/>
            <person name="de Melo A.L.T.M."/>
            <person name="Pandolfi V."/>
            <person name="Bustamante F.O."/>
            <person name="Brasileiro-Vidal A.C."/>
            <person name="Benko-Iseppon A.M."/>
        </authorList>
    </citation>
    <scope>NUCLEOTIDE SEQUENCE [LARGE SCALE GENOMIC DNA]</scope>
    <source>
        <tissue evidence="2">Leaves</tissue>
    </source>
</reference>
<comment type="caution">
    <text evidence="2">The sequence shown here is derived from an EMBL/GenBank/DDBJ whole genome shotgun (WGS) entry which is preliminary data.</text>
</comment>
<dbReference type="EMBL" id="JASCZI010092757">
    <property type="protein sequence ID" value="MED6152746.1"/>
    <property type="molecule type" value="Genomic_DNA"/>
</dbReference>
<proteinExistence type="predicted"/>
<organism evidence="2 3">
    <name type="scientific">Stylosanthes scabra</name>
    <dbReference type="NCBI Taxonomy" id="79078"/>
    <lineage>
        <taxon>Eukaryota</taxon>
        <taxon>Viridiplantae</taxon>
        <taxon>Streptophyta</taxon>
        <taxon>Embryophyta</taxon>
        <taxon>Tracheophyta</taxon>
        <taxon>Spermatophyta</taxon>
        <taxon>Magnoliopsida</taxon>
        <taxon>eudicotyledons</taxon>
        <taxon>Gunneridae</taxon>
        <taxon>Pentapetalae</taxon>
        <taxon>rosids</taxon>
        <taxon>fabids</taxon>
        <taxon>Fabales</taxon>
        <taxon>Fabaceae</taxon>
        <taxon>Papilionoideae</taxon>
        <taxon>50 kb inversion clade</taxon>
        <taxon>dalbergioids sensu lato</taxon>
        <taxon>Dalbergieae</taxon>
        <taxon>Pterocarpus clade</taxon>
        <taxon>Stylosanthes</taxon>
    </lineage>
</organism>
<protein>
    <recommendedName>
        <fullName evidence="1">Putative plant transposon protein domain-containing protein</fullName>
    </recommendedName>
</protein>
<keyword evidence="3" id="KW-1185">Reference proteome</keyword>
<evidence type="ECO:0000313" key="2">
    <source>
        <dbReference type="EMBL" id="MED6152746.1"/>
    </source>
</evidence>
<dbReference type="Proteomes" id="UP001341840">
    <property type="component" value="Unassembled WGS sequence"/>
</dbReference>
<name>A0ABU6TV44_9FABA</name>
<evidence type="ECO:0000313" key="3">
    <source>
        <dbReference type="Proteomes" id="UP001341840"/>
    </source>
</evidence>
<evidence type="ECO:0000259" key="1">
    <source>
        <dbReference type="Pfam" id="PF20167"/>
    </source>
</evidence>
<dbReference type="Pfam" id="PF20167">
    <property type="entry name" value="Transposase_32"/>
    <property type="match status" value="1"/>
</dbReference>
<gene>
    <name evidence="2" type="ORF">PIB30_094968</name>
</gene>
<accession>A0ABU6TV44</accession>